<sequence length="317" mass="35515">MIRGLHAVLTAEWQSGVSRLEQMCAFACVSILVNYIVFMTFFPACLSLILESTIKMIGPETLAGMSGFQGFDCEENRHLAKRMNWRRTLLSNRCSSGHPPWQMATLARAMVDQEKPNPVVQRVKIIMSAGLLLVHGITRWSVSLSHHTITLTDAATSLNSSTDPHVIVRRLGTLEAPEQRELLREGKVPGRELLSLLHLPRIKMTSALRRQRFPRLLCCSTFVKKEMFYAKLDSVLDQCPPRDTLIVLGDFNATTGTVLLVRVRPLPWGPQVPQSFTRCPPGNISPQSARSYNYNGVSKTCVMCETGVDETVEYLML</sequence>
<feature type="domain" description="SSD" evidence="2">
    <location>
        <begin position="1"/>
        <end position="48"/>
    </location>
</feature>
<proteinExistence type="predicted"/>
<dbReference type="InterPro" id="IPR000731">
    <property type="entry name" value="SSD"/>
</dbReference>
<dbReference type="EMBL" id="JACEEZ010001835">
    <property type="protein sequence ID" value="KAG0728795.1"/>
    <property type="molecule type" value="Genomic_DNA"/>
</dbReference>
<keyword evidence="1" id="KW-1133">Transmembrane helix</keyword>
<gene>
    <name evidence="3" type="primary">Hmgcr</name>
    <name evidence="3" type="ORF">GWK47_031723</name>
</gene>
<evidence type="ECO:0000313" key="3">
    <source>
        <dbReference type="EMBL" id="KAG0728795.1"/>
    </source>
</evidence>
<accession>A0A8J4Z0S7</accession>
<evidence type="ECO:0000259" key="2">
    <source>
        <dbReference type="PROSITE" id="PS50156"/>
    </source>
</evidence>
<dbReference type="AlphaFoldDB" id="A0A8J4Z0S7"/>
<keyword evidence="4" id="KW-1185">Reference proteome</keyword>
<dbReference type="Proteomes" id="UP000770661">
    <property type="component" value="Unassembled WGS sequence"/>
</dbReference>
<keyword evidence="1" id="KW-0472">Membrane</keyword>
<dbReference type="OrthoDB" id="310654at2759"/>
<evidence type="ECO:0000313" key="4">
    <source>
        <dbReference type="Proteomes" id="UP000770661"/>
    </source>
</evidence>
<keyword evidence="1" id="KW-0812">Transmembrane</keyword>
<organism evidence="3 4">
    <name type="scientific">Chionoecetes opilio</name>
    <name type="common">Atlantic snow crab</name>
    <name type="synonym">Cancer opilio</name>
    <dbReference type="NCBI Taxonomy" id="41210"/>
    <lineage>
        <taxon>Eukaryota</taxon>
        <taxon>Metazoa</taxon>
        <taxon>Ecdysozoa</taxon>
        <taxon>Arthropoda</taxon>
        <taxon>Crustacea</taxon>
        <taxon>Multicrustacea</taxon>
        <taxon>Malacostraca</taxon>
        <taxon>Eumalacostraca</taxon>
        <taxon>Eucarida</taxon>
        <taxon>Decapoda</taxon>
        <taxon>Pleocyemata</taxon>
        <taxon>Brachyura</taxon>
        <taxon>Eubrachyura</taxon>
        <taxon>Majoidea</taxon>
        <taxon>Majidae</taxon>
        <taxon>Chionoecetes</taxon>
    </lineage>
</organism>
<dbReference type="PROSITE" id="PS50156">
    <property type="entry name" value="SSD"/>
    <property type="match status" value="1"/>
</dbReference>
<comment type="caution">
    <text evidence="3">The sequence shown here is derived from an EMBL/GenBank/DDBJ whole genome shotgun (WGS) entry which is preliminary data.</text>
</comment>
<feature type="transmembrane region" description="Helical" evidence="1">
    <location>
        <begin position="24"/>
        <end position="50"/>
    </location>
</feature>
<protein>
    <submittedName>
        <fullName evidence="3">3-hydroxy-3-methylglutaryl-coenzyme A reductase</fullName>
    </submittedName>
</protein>
<reference evidence="3" key="1">
    <citation type="submission" date="2020-07" db="EMBL/GenBank/DDBJ databases">
        <title>The High-quality genome of the commercially important snow crab, Chionoecetes opilio.</title>
        <authorList>
            <person name="Jeong J.-H."/>
            <person name="Ryu S."/>
        </authorList>
    </citation>
    <scope>NUCLEOTIDE SEQUENCE</scope>
    <source>
        <strain evidence="3">MADBK_172401_WGS</strain>
        <tissue evidence="3">Digestive gland</tissue>
    </source>
</reference>
<evidence type="ECO:0000256" key="1">
    <source>
        <dbReference type="SAM" id="Phobius"/>
    </source>
</evidence>
<name>A0A8J4Z0S7_CHIOP</name>